<proteinExistence type="predicted"/>
<name>A0A0A9BNH4_ARUDO</name>
<protein>
    <submittedName>
        <fullName evidence="1">Uncharacterized protein</fullName>
    </submittedName>
</protein>
<accession>A0A0A9BNH4</accession>
<reference evidence="1" key="2">
    <citation type="journal article" date="2015" name="Data Brief">
        <title>Shoot transcriptome of the giant reed, Arundo donax.</title>
        <authorList>
            <person name="Barrero R.A."/>
            <person name="Guerrero F.D."/>
            <person name="Moolhuijzen P."/>
            <person name="Goolsby J.A."/>
            <person name="Tidwell J."/>
            <person name="Bellgard S.E."/>
            <person name="Bellgard M.I."/>
        </authorList>
    </citation>
    <scope>NUCLEOTIDE SEQUENCE</scope>
    <source>
        <tissue evidence="1">Shoot tissue taken approximately 20 cm above the soil surface</tissue>
    </source>
</reference>
<dbReference type="AlphaFoldDB" id="A0A0A9BNH4"/>
<organism evidence="1">
    <name type="scientific">Arundo donax</name>
    <name type="common">Giant reed</name>
    <name type="synonym">Donax arundinaceus</name>
    <dbReference type="NCBI Taxonomy" id="35708"/>
    <lineage>
        <taxon>Eukaryota</taxon>
        <taxon>Viridiplantae</taxon>
        <taxon>Streptophyta</taxon>
        <taxon>Embryophyta</taxon>
        <taxon>Tracheophyta</taxon>
        <taxon>Spermatophyta</taxon>
        <taxon>Magnoliopsida</taxon>
        <taxon>Liliopsida</taxon>
        <taxon>Poales</taxon>
        <taxon>Poaceae</taxon>
        <taxon>PACMAD clade</taxon>
        <taxon>Arundinoideae</taxon>
        <taxon>Arundineae</taxon>
        <taxon>Arundo</taxon>
    </lineage>
</organism>
<dbReference type="EMBL" id="GBRH01234197">
    <property type="protein sequence ID" value="JAD63698.1"/>
    <property type="molecule type" value="Transcribed_RNA"/>
</dbReference>
<reference evidence="1" key="1">
    <citation type="submission" date="2014-09" db="EMBL/GenBank/DDBJ databases">
        <authorList>
            <person name="Magalhaes I.L.F."/>
            <person name="Oliveira U."/>
            <person name="Santos F.R."/>
            <person name="Vidigal T.H.D.A."/>
            <person name="Brescovit A.D."/>
            <person name="Santos A.J."/>
        </authorList>
    </citation>
    <scope>NUCLEOTIDE SEQUENCE</scope>
    <source>
        <tissue evidence="1">Shoot tissue taken approximately 20 cm above the soil surface</tissue>
    </source>
</reference>
<evidence type="ECO:0000313" key="1">
    <source>
        <dbReference type="EMBL" id="JAD63698.1"/>
    </source>
</evidence>
<sequence length="26" mass="3112">MSGKISLTTNLLETKLLFLLYWWINL</sequence>